<proteinExistence type="inferred from homology"/>
<dbReference type="InterPro" id="IPR002758">
    <property type="entry name" value="Cation_antiport_E"/>
</dbReference>
<name>A0A4D7JXF2_9BACT</name>
<dbReference type="GO" id="GO:0005886">
    <property type="term" value="C:plasma membrane"/>
    <property type="evidence" value="ECO:0007669"/>
    <property type="project" value="UniProtKB-SubCell"/>
</dbReference>
<evidence type="ECO:0000313" key="9">
    <source>
        <dbReference type="Proteomes" id="UP000298616"/>
    </source>
</evidence>
<evidence type="ECO:0000256" key="1">
    <source>
        <dbReference type="ARBA" id="ARBA00004651"/>
    </source>
</evidence>
<dbReference type="Pfam" id="PF01899">
    <property type="entry name" value="MNHE"/>
    <property type="match status" value="1"/>
</dbReference>
<keyword evidence="3" id="KW-1003">Cell membrane</keyword>
<dbReference type="PIRSF" id="PIRSF019239">
    <property type="entry name" value="MrpE"/>
    <property type="match status" value="1"/>
</dbReference>
<dbReference type="GO" id="GO:0008324">
    <property type="term" value="F:monoatomic cation transmembrane transporter activity"/>
    <property type="evidence" value="ECO:0007669"/>
    <property type="project" value="InterPro"/>
</dbReference>
<dbReference type="PANTHER" id="PTHR34584">
    <property type="entry name" value="NA(+)/H(+) ANTIPORTER SUBUNIT E1"/>
    <property type="match status" value="1"/>
</dbReference>
<dbReference type="Proteomes" id="UP000298616">
    <property type="component" value="Chromosome"/>
</dbReference>
<evidence type="ECO:0000313" key="8">
    <source>
        <dbReference type="EMBL" id="QCK17132.1"/>
    </source>
</evidence>
<dbReference type="PANTHER" id="PTHR34584:SF1">
    <property type="entry name" value="NA(+)_H(+) ANTIPORTER SUBUNIT E1"/>
    <property type="match status" value="1"/>
</dbReference>
<evidence type="ECO:0000256" key="4">
    <source>
        <dbReference type="ARBA" id="ARBA00022692"/>
    </source>
</evidence>
<keyword evidence="4 7" id="KW-0812">Transmembrane</keyword>
<dbReference type="AlphaFoldDB" id="A0A4D7JXF2"/>
<keyword evidence="6 7" id="KW-0472">Membrane</keyword>
<keyword evidence="9" id="KW-1185">Reference proteome</keyword>
<dbReference type="KEGG" id="fpf:DCC35_18205"/>
<feature type="transmembrane region" description="Helical" evidence="7">
    <location>
        <begin position="12"/>
        <end position="37"/>
    </location>
</feature>
<dbReference type="OrthoDB" id="9800498at2"/>
<organism evidence="8 9">
    <name type="scientific">Mangrovivirga cuniculi</name>
    <dbReference type="NCBI Taxonomy" id="2715131"/>
    <lineage>
        <taxon>Bacteria</taxon>
        <taxon>Pseudomonadati</taxon>
        <taxon>Bacteroidota</taxon>
        <taxon>Cytophagia</taxon>
        <taxon>Cytophagales</taxon>
        <taxon>Mangrovivirgaceae</taxon>
        <taxon>Mangrovivirga</taxon>
    </lineage>
</organism>
<sequence length="155" mass="18146">MTWFTLRIYPEIPSSGFMVLLVFIIWNVALWLISFFYNKKAFYKTPKIGALILFYFKELLIASGRVAYEVVTPTDHMRPAVVAIPLEAKTDLEITLLANFITLTPGTLSIDVSRDRKTLYIHELYVKSGDKERLRRQIKDGFEKKILKITRRHYQ</sequence>
<gene>
    <name evidence="8" type="ORF">DCC35_18205</name>
</gene>
<evidence type="ECO:0000256" key="7">
    <source>
        <dbReference type="SAM" id="Phobius"/>
    </source>
</evidence>
<comment type="subcellular location">
    <subcellularLocation>
        <location evidence="1">Cell membrane</location>
        <topology evidence="1">Multi-pass membrane protein</topology>
    </subcellularLocation>
</comment>
<evidence type="ECO:0000256" key="5">
    <source>
        <dbReference type="ARBA" id="ARBA00022989"/>
    </source>
</evidence>
<keyword evidence="5 7" id="KW-1133">Transmembrane helix</keyword>
<accession>A0A4D7JXF2</accession>
<evidence type="ECO:0000256" key="6">
    <source>
        <dbReference type="ARBA" id="ARBA00023136"/>
    </source>
</evidence>
<protein>
    <submittedName>
        <fullName evidence="8">Cation:proton antiporter</fullName>
    </submittedName>
</protein>
<evidence type="ECO:0000256" key="3">
    <source>
        <dbReference type="ARBA" id="ARBA00022475"/>
    </source>
</evidence>
<evidence type="ECO:0000256" key="2">
    <source>
        <dbReference type="ARBA" id="ARBA00006228"/>
    </source>
</evidence>
<dbReference type="EMBL" id="CP028923">
    <property type="protein sequence ID" value="QCK17132.1"/>
    <property type="molecule type" value="Genomic_DNA"/>
</dbReference>
<comment type="similarity">
    <text evidence="2">Belongs to the CPA3 antiporters (TC 2.A.63) subunit E family.</text>
</comment>
<reference evidence="8 9" key="1">
    <citation type="submission" date="2018-04" db="EMBL/GenBank/DDBJ databases">
        <title>Complete genome uncultured novel isolate.</title>
        <authorList>
            <person name="Merlino G."/>
        </authorList>
    </citation>
    <scope>NUCLEOTIDE SEQUENCE [LARGE SCALE GENOMIC DNA]</scope>
    <source>
        <strain evidence="9">R1DC9</strain>
    </source>
</reference>